<evidence type="ECO:0000313" key="3">
    <source>
        <dbReference type="Proteomes" id="UP000823388"/>
    </source>
</evidence>
<name>A0A8T0QH14_PANVG</name>
<dbReference type="EMBL" id="CM029050">
    <property type="protein sequence ID" value="KAG2569454.1"/>
    <property type="molecule type" value="Genomic_DNA"/>
</dbReference>
<organism evidence="2 3">
    <name type="scientific">Panicum virgatum</name>
    <name type="common">Blackwell switchgrass</name>
    <dbReference type="NCBI Taxonomy" id="38727"/>
    <lineage>
        <taxon>Eukaryota</taxon>
        <taxon>Viridiplantae</taxon>
        <taxon>Streptophyta</taxon>
        <taxon>Embryophyta</taxon>
        <taxon>Tracheophyta</taxon>
        <taxon>Spermatophyta</taxon>
        <taxon>Magnoliopsida</taxon>
        <taxon>Liliopsida</taxon>
        <taxon>Poales</taxon>
        <taxon>Poaceae</taxon>
        <taxon>PACMAD clade</taxon>
        <taxon>Panicoideae</taxon>
        <taxon>Panicodae</taxon>
        <taxon>Paniceae</taxon>
        <taxon>Panicinae</taxon>
        <taxon>Panicum</taxon>
        <taxon>Panicum sect. Hiantes</taxon>
    </lineage>
</organism>
<evidence type="ECO:0000256" key="1">
    <source>
        <dbReference type="SAM" id="MobiDB-lite"/>
    </source>
</evidence>
<protein>
    <submittedName>
        <fullName evidence="2">Uncharacterized protein</fullName>
    </submittedName>
</protein>
<reference evidence="2" key="1">
    <citation type="submission" date="2020-05" db="EMBL/GenBank/DDBJ databases">
        <title>WGS assembly of Panicum virgatum.</title>
        <authorList>
            <person name="Lovell J.T."/>
            <person name="Jenkins J."/>
            <person name="Shu S."/>
            <person name="Juenger T.E."/>
            <person name="Schmutz J."/>
        </authorList>
    </citation>
    <scope>NUCLEOTIDE SEQUENCE</scope>
    <source>
        <strain evidence="2">AP13</strain>
    </source>
</reference>
<feature type="region of interest" description="Disordered" evidence="1">
    <location>
        <begin position="20"/>
        <end position="65"/>
    </location>
</feature>
<proteinExistence type="predicted"/>
<keyword evidence="3" id="KW-1185">Reference proteome</keyword>
<evidence type="ECO:0000313" key="2">
    <source>
        <dbReference type="EMBL" id="KAG2569454.1"/>
    </source>
</evidence>
<accession>A0A8T0QH14</accession>
<feature type="compositionally biased region" description="Low complexity" evidence="1">
    <location>
        <begin position="54"/>
        <end position="65"/>
    </location>
</feature>
<gene>
    <name evidence="2" type="ORF">PVAP13_7NG393310</name>
</gene>
<dbReference type="Proteomes" id="UP000823388">
    <property type="component" value="Chromosome 7N"/>
</dbReference>
<dbReference type="AlphaFoldDB" id="A0A8T0QH14"/>
<sequence length="180" mass="19048">MILYATDTGNTYFCSHHHLPPRPRGLPPSNAAATHPDAMNRNGERRKRKERGDVATADDASPSSASFDRHVFPILLAAAQTTRQNSNSCSPAALAARLLRRVLSRSPQMLYPLPDSLVALLPRLLSSSCPSVAALSCEVLGAAALRSMEAGEVLASDSGIASGLARGAGEWKPASDRCCL</sequence>
<comment type="caution">
    <text evidence="2">The sequence shown here is derived from an EMBL/GenBank/DDBJ whole genome shotgun (WGS) entry which is preliminary data.</text>
</comment>